<name>A0A7D9L1I9_PARCT</name>
<feature type="coiled-coil region" evidence="11">
    <location>
        <begin position="249"/>
        <end position="283"/>
    </location>
</feature>
<feature type="compositionally biased region" description="Basic and acidic residues" evidence="12">
    <location>
        <begin position="18"/>
        <end position="28"/>
    </location>
</feature>
<evidence type="ECO:0000256" key="3">
    <source>
        <dbReference type="ARBA" id="ARBA00022618"/>
    </source>
</evidence>
<evidence type="ECO:0000256" key="2">
    <source>
        <dbReference type="ARBA" id="ARBA00022454"/>
    </source>
</evidence>
<evidence type="ECO:0000256" key="7">
    <source>
        <dbReference type="ARBA" id="ARBA00023242"/>
    </source>
</evidence>
<evidence type="ECO:0000313" key="14">
    <source>
        <dbReference type="EMBL" id="CAB4023874.1"/>
    </source>
</evidence>
<evidence type="ECO:0000256" key="1">
    <source>
        <dbReference type="ARBA" id="ARBA00007050"/>
    </source>
</evidence>
<evidence type="ECO:0000256" key="12">
    <source>
        <dbReference type="SAM" id="MobiDB-lite"/>
    </source>
</evidence>
<keyword evidence="9 10" id="KW-0137">Centromere</keyword>
<keyword evidence="5 10" id="KW-0995">Kinetochore</keyword>
<keyword evidence="7 10" id="KW-0539">Nucleus</keyword>
<keyword evidence="3 10" id="KW-0132">Cell division</keyword>
<evidence type="ECO:0000256" key="4">
    <source>
        <dbReference type="ARBA" id="ARBA00022776"/>
    </source>
</evidence>
<dbReference type="InterPro" id="IPR005550">
    <property type="entry name" value="Kinetochore_Ndc80"/>
</dbReference>
<reference evidence="14" key="1">
    <citation type="submission" date="2020-04" db="EMBL/GenBank/DDBJ databases">
        <authorList>
            <person name="Alioto T."/>
            <person name="Alioto T."/>
            <person name="Gomez Garrido J."/>
        </authorList>
    </citation>
    <scope>NUCLEOTIDE SEQUENCE</scope>
    <source>
        <strain evidence="14">A484AB</strain>
    </source>
</reference>
<keyword evidence="2 10" id="KW-0158">Chromosome</keyword>
<dbReference type="InterPro" id="IPR055260">
    <property type="entry name" value="Ndc80_CH"/>
</dbReference>
<dbReference type="GO" id="GO:0051315">
    <property type="term" value="P:attachment of mitotic spindle microtubules to kinetochore"/>
    <property type="evidence" value="ECO:0007669"/>
    <property type="project" value="UniProtKB-UniRule"/>
</dbReference>
<feature type="compositionally biased region" description="Basic and acidic residues" evidence="12">
    <location>
        <begin position="67"/>
        <end position="81"/>
    </location>
</feature>
<comment type="function">
    <text evidence="10">Acts as a component of the essential kinetochore-associated NDC80 complex, which is required for chromosome segregation and spindle checkpoint activity.</text>
</comment>
<evidence type="ECO:0000256" key="5">
    <source>
        <dbReference type="ARBA" id="ARBA00022838"/>
    </source>
</evidence>
<dbReference type="EMBL" id="CACRXK020012728">
    <property type="protein sequence ID" value="CAB4023874.1"/>
    <property type="molecule type" value="Genomic_DNA"/>
</dbReference>
<dbReference type="GO" id="GO:0005737">
    <property type="term" value="C:cytoplasm"/>
    <property type="evidence" value="ECO:0007669"/>
    <property type="project" value="UniProtKB-ARBA"/>
</dbReference>
<dbReference type="OrthoDB" id="6022055at2759"/>
<comment type="subcellular location">
    <subcellularLocation>
        <location evidence="10">Chromosome</location>
        <location evidence="10">Centromere</location>
        <location evidence="10">Kinetochore</location>
    </subcellularLocation>
    <subcellularLocation>
        <location evidence="10">Nucleus</location>
    </subcellularLocation>
</comment>
<proteinExistence type="inferred from homology"/>
<protein>
    <recommendedName>
        <fullName evidence="10">Kinetochore protein NDC80</fullName>
    </recommendedName>
</protein>
<keyword evidence="15" id="KW-1185">Reference proteome</keyword>
<evidence type="ECO:0000256" key="8">
    <source>
        <dbReference type="ARBA" id="ARBA00023306"/>
    </source>
</evidence>
<evidence type="ECO:0000313" key="15">
    <source>
        <dbReference type="Proteomes" id="UP001152795"/>
    </source>
</evidence>
<accession>A0A7D9L1I9</accession>
<dbReference type="PANTHER" id="PTHR10643">
    <property type="entry name" value="KINETOCHORE PROTEIN NDC80"/>
    <property type="match status" value="1"/>
</dbReference>
<dbReference type="Pfam" id="PF03801">
    <property type="entry name" value="Ndc80_HEC"/>
    <property type="match status" value="1"/>
</dbReference>
<evidence type="ECO:0000259" key="13">
    <source>
        <dbReference type="Pfam" id="PF03801"/>
    </source>
</evidence>
<keyword evidence="8 10" id="KW-0131">Cell cycle</keyword>
<dbReference type="GO" id="GO:0005815">
    <property type="term" value="C:microtubule organizing center"/>
    <property type="evidence" value="ECO:0007669"/>
    <property type="project" value="UniProtKB-ARBA"/>
</dbReference>
<feature type="compositionally biased region" description="Low complexity" evidence="12">
    <location>
        <begin position="54"/>
        <end position="66"/>
    </location>
</feature>
<dbReference type="Proteomes" id="UP001152795">
    <property type="component" value="Unassembled WGS sequence"/>
</dbReference>
<dbReference type="CDD" id="cd14686">
    <property type="entry name" value="bZIP"/>
    <property type="match status" value="1"/>
</dbReference>
<gene>
    <name evidence="14" type="ORF">PACLA_8A020154</name>
</gene>
<dbReference type="AlphaFoldDB" id="A0A7D9L1I9"/>
<dbReference type="Gene3D" id="1.10.418.30">
    <property type="entry name" value="Ncd80 complex, Ncd80 subunit"/>
    <property type="match status" value="1"/>
</dbReference>
<evidence type="ECO:0000256" key="9">
    <source>
        <dbReference type="ARBA" id="ARBA00023328"/>
    </source>
</evidence>
<dbReference type="GO" id="GO:0000226">
    <property type="term" value="P:microtubule cytoskeleton organization"/>
    <property type="evidence" value="ECO:0007669"/>
    <property type="project" value="UniProtKB-ARBA"/>
</dbReference>
<dbReference type="GO" id="GO:0005634">
    <property type="term" value="C:nucleus"/>
    <property type="evidence" value="ECO:0007669"/>
    <property type="project" value="UniProtKB-SubCell"/>
</dbReference>
<keyword evidence="6 11" id="KW-0175">Coiled coil</keyword>
<evidence type="ECO:0000256" key="10">
    <source>
        <dbReference type="RuleBase" id="RU368072"/>
    </source>
</evidence>
<organism evidence="14 15">
    <name type="scientific">Paramuricea clavata</name>
    <name type="common">Red gorgonian</name>
    <name type="synonym">Violescent sea-whip</name>
    <dbReference type="NCBI Taxonomy" id="317549"/>
    <lineage>
        <taxon>Eukaryota</taxon>
        <taxon>Metazoa</taxon>
        <taxon>Cnidaria</taxon>
        <taxon>Anthozoa</taxon>
        <taxon>Octocorallia</taxon>
        <taxon>Malacalcyonacea</taxon>
        <taxon>Plexauridae</taxon>
        <taxon>Paramuricea</taxon>
    </lineage>
</organism>
<dbReference type="PANTHER" id="PTHR10643:SF2">
    <property type="entry name" value="KINETOCHORE PROTEIN NDC80 HOMOLOG"/>
    <property type="match status" value="1"/>
</dbReference>
<feature type="compositionally biased region" description="Polar residues" evidence="12">
    <location>
        <begin position="1"/>
        <end position="13"/>
    </location>
</feature>
<keyword evidence="4 10" id="KW-0498">Mitosis</keyword>
<comment type="similarity">
    <text evidence="1 10">Belongs to the NDC80/HEC1 family.</text>
</comment>
<dbReference type="Gene3D" id="6.10.250.1950">
    <property type="match status" value="1"/>
</dbReference>
<dbReference type="GO" id="GO:0051301">
    <property type="term" value="P:cell division"/>
    <property type="evidence" value="ECO:0007669"/>
    <property type="project" value="UniProtKB-UniRule"/>
</dbReference>
<sequence length="285" mass="32566">MRRTTLGTMNIGNKSRVPAKDKRDEKVRPRSSFGVGGRLSNPGPRLSGARPKTSFGSSRRSSQYGRGDPHTQLKDPRPLSDKSYQLKEIKDILQFLSENDYQHPISTKTMQIPTSKEFLKVFSFLYSRISPNATYKKLVEKRPEEEVPKILKSLGYPFTIHKTSLSNVGSPHTWPILLGALHWLMELVKFAMAVNDDVEQCLFPELDGTDDDNDTAMNKVFFDYLERTYDAFMQGLELENLGEYTDALIEELRSQNGSVFAEVEQLSQENQQLEEELKRLQNEPV</sequence>
<dbReference type="FunFam" id="1.10.418.30:FF:000002">
    <property type="entry name" value="NDC80, kinetochore complex component"/>
    <property type="match status" value="1"/>
</dbReference>
<evidence type="ECO:0000256" key="11">
    <source>
        <dbReference type="SAM" id="Coils"/>
    </source>
</evidence>
<dbReference type="GO" id="GO:0031262">
    <property type="term" value="C:Ndc80 complex"/>
    <property type="evidence" value="ECO:0007669"/>
    <property type="project" value="UniProtKB-UniRule"/>
</dbReference>
<comment type="caution">
    <text evidence="14">The sequence shown here is derived from an EMBL/GenBank/DDBJ whole genome shotgun (WGS) entry which is preliminary data.</text>
</comment>
<comment type="subunit">
    <text evidence="10">Component of the NDC80 complex.</text>
</comment>
<feature type="region of interest" description="Disordered" evidence="12">
    <location>
        <begin position="1"/>
        <end position="81"/>
    </location>
</feature>
<feature type="domain" description="Kinetochore protein Ndc80 CH" evidence="13">
    <location>
        <begin position="60"/>
        <end position="191"/>
    </location>
</feature>
<dbReference type="InterPro" id="IPR038273">
    <property type="entry name" value="Ndc80_sf"/>
</dbReference>
<evidence type="ECO:0000256" key="6">
    <source>
        <dbReference type="ARBA" id="ARBA00023054"/>
    </source>
</evidence>